<proteinExistence type="inferred from homology"/>
<dbReference type="Gene3D" id="3.40.309.10">
    <property type="entry name" value="Aldehyde Dehydrogenase, Chain A, domain 2"/>
    <property type="match status" value="1"/>
</dbReference>
<accession>A0A1Q4I302</accession>
<dbReference type="Gene3D" id="3.40.605.10">
    <property type="entry name" value="Aldehyde Dehydrogenase, Chain A, domain 1"/>
    <property type="match status" value="1"/>
</dbReference>
<gene>
    <name evidence="6" type="ORF">BRW65_01270</name>
</gene>
<comment type="similarity">
    <text evidence="1 4">Belongs to the aldehyde dehydrogenase family.</text>
</comment>
<dbReference type="PROSITE" id="PS00687">
    <property type="entry name" value="ALDEHYDE_DEHYDR_GLU"/>
    <property type="match status" value="1"/>
</dbReference>
<dbReference type="STRING" id="53378.BRW65_01270"/>
<organism evidence="6 7">
    <name type="scientific">Mycobacterium paraffinicum</name>
    <dbReference type="NCBI Taxonomy" id="53378"/>
    <lineage>
        <taxon>Bacteria</taxon>
        <taxon>Bacillati</taxon>
        <taxon>Actinomycetota</taxon>
        <taxon>Actinomycetes</taxon>
        <taxon>Mycobacteriales</taxon>
        <taxon>Mycobacteriaceae</taxon>
        <taxon>Mycobacterium</taxon>
    </lineage>
</organism>
<evidence type="ECO:0000256" key="2">
    <source>
        <dbReference type="ARBA" id="ARBA00023002"/>
    </source>
</evidence>
<keyword evidence="2 4" id="KW-0560">Oxidoreductase</keyword>
<dbReference type="RefSeq" id="WP_073870956.1">
    <property type="nucleotide sequence ID" value="NZ_MPNT01000001.1"/>
</dbReference>
<dbReference type="FunFam" id="3.40.605.10:FF:000007">
    <property type="entry name" value="NAD/NADP-dependent betaine aldehyde dehydrogenase"/>
    <property type="match status" value="1"/>
</dbReference>
<dbReference type="Proteomes" id="UP000186438">
    <property type="component" value="Unassembled WGS sequence"/>
</dbReference>
<dbReference type="SUPFAM" id="SSF53720">
    <property type="entry name" value="ALDH-like"/>
    <property type="match status" value="1"/>
</dbReference>
<reference evidence="6 7" key="1">
    <citation type="submission" date="2016-11" db="EMBL/GenBank/DDBJ databases">
        <title>Genome sequences of unsequenced Mycobacteria.</title>
        <authorList>
            <person name="Greninger A.L."/>
            <person name="Fang F."/>
            <person name="Jerome K.R."/>
        </authorList>
    </citation>
    <scope>NUCLEOTIDE SEQUENCE [LARGE SCALE GENOMIC DNA]</scope>
    <source>
        <strain evidence="6 7">M11</strain>
    </source>
</reference>
<evidence type="ECO:0000256" key="3">
    <source>
        <dbReference type="PROSITE-ProRule" id="PRU10007"/>
    </source>
</evidence>
<feature type="domain" description="Aldehyde dehydrogenase" evidence="5">
    <location>
        <begin position="9"/>
        <end position="477"/>
    </location>
</feature>
<feature type="active site" evidence="3">
    <location>
        <position position="253"/>
    </location>
</feature>
<dbReference type="PANTHER" id="PTHR42804:SF1">
    <property type="entry name" value="ALDEHYDE DEHYDROGENASE-RELATED"/>
    <property type="match status" value="1"/>
</dbReference>
<evidence type="ECO:0000256" key="4">
    <source>
        <dbReference type="RuleBase" id="RU003345"/>
    </source>
</evidence>
<dbReference type="CDD" id="cd07089">
    <property type="entry name" value="ALDH_CddD-AldA-like"/>
    <property type="match status" value="1"/>
</dbReference>
<dbReference type="AlphaFoldDB" id="A0A1Q4I302"/>
<evidence type="ECO:0000313" key="7">
    <source>
        <dbReference type="Proteomes" id="UP000186438"/>
    </source>
</evidence>
<dbReference type="InterPro" id="IPR016161">
    <property type="entry name" value="Ald_DH/histidinol_DH"/>
</dbReference>
<evidence type="ECO:0000313" key="6">
    <source>
        <dbReference type="EMBL" id="OJZ76364.1"/>
    </source>
</evidence>
<sequence>MLIDGKLVEAEGGSVFDNINPTTEESLGQVANGSASDMANAVAAARNAFDNTSWATDTELRKRCLDQLQAALESEQEELRQELVAEVGAPIALTYGPHLDAPLKHAITWPREMIDKFEWSRSLGPADALGWGMQTERVVWKEPKGVVGAIVPWNFPAELTLTKLGPILAMGNTCVLKPAPDTPFNATRIGRLIAEKTEIPPGVVNVVPSRDHAVGEVLTRSPDVDMIAFTGSTATGRRIMEAAASTIKDVFLELGGKSALVVLDDAPLEEVLATAAMACIHGGQACAQASRLLVPRNKYDEAVEICKTSFENWKYGDPSVFENMQGPQINQTQQQRIIGLFDSAREQGATTVFGGGIPAHLEKGFFVEPTLFANVTNDMRIAQEEVFGPVLCVIAHDGDDDAVRIANDSTYGLSGGIHSGDLDRALAVARRIRTGTLSVNGGIWYGADAPFGGYKSSGIGRQCGIEGLEIFTETKLVGWPV</sequence>
<dbReference type="PANTHER" id="PTHR42804">
    <property type="entry name" value="ALDEHYDE DEHYDROGENASE"/>
    <property type="match status" value="1"/>
</dbReference>
<dbReference type="InterPro" id="IPR016163">
    <property type="entry name" value="Ald_DH_C"/>
</dbReference>
<dbReference type="GO" id="GO:0016620">
    <property type="term" value="F:oxidoreductase activity, acting on the aldehyde or oxo group of donors, NAD or NADP as acceptor"/>
    <property type="evidence" value="ECO:0007669"/>
    <property type="project" value="InterPro"/>
</dbReference>
<evidence type="ECO:0000259" key="5">
    <source>
        <dbReference type="Pfam" id="PF00171"/>
    </source>
</evidence>
<evidence type="ECO:0000256" key="1">
    <source>
        <dbReference type="ARBA" id="ARBA00009986"/>
    </source>
</evidence>
<comment type="caution">
    <text evidence="6">The sequence shown here is derived from an EMBL/GenBank/DDBJ whole genome shotgun (WGS) entry which is preliminary data.</text>
</comment>
<dbReference type="EMBL" id="MPNT01000001">
    <property type="protein sequence ID" value="OJZ76364.1"/>
    <property type="molecule type" value="Genomic_DNA"/>
</dbReference>
<dbReference type="InterPro" id="IPR016162">
    <property type="entry name" value="Ald_DH_N"/>
</dbReference>
<dbReference type="InterPro" id="IPR015590">
    <property type="entry name" value="Aldehyde_DH_dom"/>
</dbReference>
<name>A0A1Q4I302_9MYCO</name>
<protein>
    <submittedName>
        <fullName evidence="6">Aldehyde dehydrogenase</fullName>
    </submittedName>
</protein>
<keyword evidence="7" id="KW-1185">Reference proteome</keyword>
<dbReference type="Pfam" id="PF00171">
    <property type="entry name" value="Aldedh"/>
    <property type="match status" value="1"/>
</dbReference>
<dbReference type="InterPro" id="IPR029510">
    <property type="entry name" value="Ald_DH_CS_GLU"/>
</dbReference>